<keyword evidence="1" id="KW-0472">Membrane</keyword>
<reference evidence="3" key="1">
    <citation type="journal article" date="2019" name="Int. J. Syst. Evol. Microbiol.">
        <title>The Global Catalogue of Microorganisms (GCM) 10K type strain sequencing project: providing services to taxonomists for standard genome sequencing and annotation.</title>
        <authorList>
            <consortium name="The Broad Institute Genomics Platform"/>
            <consortium name="The Broad Institute Genome Sequencing Center for Infectious Disease"/>
            <person name="Wu L."/>
            <person name="Ma J."/>
        </authorList>
    </citation>
    <scope>NUCLEOTIDE SEQUENCE [LARGE SCALE GENOMIC DNA]</scope>
    <source>
        <strain evidence="3">CGMCC 1.15067</strain>
    </source>
</reference>
<feature type="transmembrane region" description="Helical" evidence="1">
    <location>
        <begin position="7"/>
        <end position="23"/>
    </location>
</feature>
<keyword evidence="1" id="KW-1133">Transmembrane helix</keyword>
<proteinExistence type="predicted"/>
<protein>
    <submittedName>
        <fullName evidence="2">Uncharacterized protein</fullName>
    </submittedName>
</protein>
<gene>
    <name evidence="2" type="ORF">ACFSGI_09430</name>
</gene>
<keyword evidence="3" id="KW-1185">Reference proteome</keyword>
<evidence type="ECO:0000313" key="3">
    <source>
        <dbReference type="Proteomes" id="UP001597403"/>
    </source>
</evidence>
<comment type="caution">
    <text evidence="2">The sequence shown here is derived from an EMBL/GenBank/DDBJ whole genome shotgun (WGS) entry which is preliminary data.</text>
</comment>
<dbReference type="RefSeq" id="WP_204823870.1">
    <property type="nucleotide sequence ID" value="NZ_JBHUGF010000010.1"/>
</dbReference>
<dbReference type="Proteomes" id="UP001597403">
    <property type="component" value="Unassembled WGS sequence"/>
</dbReference>
<dbReference type="EMBL" id="JBHUGF010000010">
    <property type="protein sequence ID" value="MFD1990179.1"/>
    <property type="molecule type" value="Genomic_DNA"/>
</dbReference>
<sequence length="59" mass="6456">MLLQRKAIALILAGICLILLGMYSKNIFVYAPTIGWFGGILCMSLATFFILRSTSANSK</sequence>
<evidence type="ECO:0000256" key="1">
    <source>
        <dbReference type="SAM" id="Phobius"/>
    </source>
</evidence>
<keyword evidence="1" id="KW-0812">Transmembrane</keyword>
<evidence type="ECO:0000313" key="2">
    <source>
        <dbReference type="EMBL" id="MFD1990179.1"/>
    </source>
</evidence>
<name>A0ABW4UY64_9BACL</name>
<organism evidence="2 3">
    <name type="scientific">Paenibacillus nicotianae</name>
    <dbReference type="NCBI Taxonomy" id="1526551"/>
    <lineage>
        <taxon>Bacteria</taxon>
        <taxon>Bacillati</taxon>
        <taxon>Bacillota</taxon>
        <taxon>Bacilli</taxon>
        <taxon>Bacillales</taxon>
        <taxon>Paenibacillaceae</taxon>
        <taxon>Paenibacillus</taxon>
    </lineage>
</organism>
<accession>A0ABW4UY64</accession>
<feature type="transmembrane region" description="Helical" evidence="1">
    <location>
        <begin position="29"/>
        <end position="51"/>
    </location>
</feature>